<keyword evidence="1 8" id="KW-0678">Repressor</keyword>
<evidence type="ECO:0000313" key="10">
    <source>
        <dbReference type="EMBL" id="KRM35777.1"/>
    </source>
</evidence>
<dbReference type="PANTHER" id="PTHR30455:SF2">
    <property type="entry name" value="TRANSCRIPTIONAL REPRESSOR NRDR"/>
    <property type="match status" value="1"/>
</dbReference>
<dbReference type="NCBIfam" id="TIGR00244">
    <property type="entry name" value="transcriptional regulator NrdR"/>
    <property type="match status" value="1"/>
</dbReference>
<name>A0A0R1Y169_9LACO</name>
<evidence type="ECO:0000256" key="3">
    <source>
        <dbReference type="ARBA" id="ARBA00022833"/>
    </source>
</evidence>
<keyword evidence="7 8" id="KW-0804">Transcription</keyword>
<keyword evidence="6 8" id="KW-0238">DNA-binding</keyword>
<dbReference type="EMBL" id="AZGA01000011">
    <property type="protein sequence ID" value="KRM35777.1"/>
    <property type="molecule type" value="Genomic_DNA"/>
</dbReference>
<dbReference type="GO" id="GO:0005524">
    <property type="term" value="F:ATP binding"/>
    <property type="evidence" value="ECO:0007669"/>
    <property type="project" value="UniProtKB-UniRule"/>
</dbReference>
<comment type="function">
    <text evidence="8">Negatively regulates transcription of bacterial ribonucleotide reductase nrd genes and operons by binding to NrdR-boxes.</text>
</comment>
<dbReference type="PATRIC" id="fig|1423734.3.peg.812"/>
<sequence length="178" mass="20702">MSDKTQRIKILGEIHNMICPHCHQNSSRVIDSRPSDEGRVIRRRRECENCGFRFTTFERVEQTPLLVIKKNGTREEFNREKILRGVVRAAEKRPITMEQMTQLVDQVENKIRATGETEVKSGEIGEYVMQLLAKIDDVAYIRFASVYREFKDMNGFMQEVQEMMGKANQDGQNSTKPE</sequence>
<evidence type="ECO:0000256" key="7">
    <source>
        <dbReference type="ARBA" id="ARBA00023163"/>
    </source>
</evidence>
<evidence type="ECO:0000256" key="4">
    <source>
        <dbReference type="ARBA" id="ARBA00022840"/>
    </source>
</evidence>
<dbReference type="GO" id="GO:0003677">
    <property type="term" value="F:DNA binding"/>
    <property type="evidence" value="ECO:0007669"/>
    <property type="project" value="UniProtKB-KW"/>
</dbReference>
<dbReference type="PANTHER" id="PTHR30455">
    <property type="entry name" value="TRANSCRIPTIONAL REPRESSOR NRDR"/>
    <property type="match status" value="1"/>
</dbReference>
<comment type="cofactor">
    <cofactor evidence="8">
        <name>Zn(2+)</name>
        <dbReference type="ChEBI" id="CHEBI:29105"/>
    </cofactor>
    <text evidence="8">Binds 1 zinc ion.</text>
</comment>
<feature type="domain" description="ATP-cone" evidence="9">
    <location>
        <begin position="65"/>
        <end position="155"/>
    </location>
</feature>
<dbReference type="GO" id="GO:0008270">
    <property type="term" value="F:zinc ion binding"/>
    <property type="evidence" value="ECO:0007669"/>
    <property type="project" value="UniProtKB-UniRule"/>
</dbReference>
<evidence type="ECO:0000256" key="6">
    <source>
        <dbReference type="ARBA" id="ARBA00023125"/>
    </source>
</evidence>
<evidence type="ECO:0000256" key="5">
    <source>
        <dbReference type="ARBA" id="ARBA00023015"/>
    </source>
</evidence>
<dbReference type="InterPro" id="IPR055173">
    <property type="entry name" value="NrdR-like_N"/>
</dbReference>
<dbReference type="STRING" id="1423734.FC83_GL000804"/>
<gene>
    <name evidence="8" type="primary">nrdR</name>
    <name evidence="10" type="ORF">FC83_GL000804</name>
</gene>
<evidence type="ECO:0000256" key="1">
    <source>
        <dbReference type="ARBA" id="ARBA00022491"/>
    </source>
</evidence>
<protein>
    <recommendedName>
        <fullName evidence="8">Transcriptional repressor NrdR</fullName>
    </recommendedName>
</protein>
<dbReference type="HAMAP" id="MF_00440">
    <property type="entry name" value="NrdR"/>
    <property type="match status" value="1"/>
</dbReference>
<comment type="caution">
    <text evidence="10">The sequence shown here is derived from an EMBL/GenBank/DDBJ whole genome shotgun (WGS) entry which is preliminary data.</text>
</comment>
<accession>A0A0R1Y169</accession>
<keyword evidence="2 8" id="KW-0547">Nucleotide-binding</keyword>
<keyword evidence="8" id="KW-0479">Metal-binding</keyword>
<dbReference type="InterPro" id="IPR003796">
    <property type="entry name" value="RNR_NrdR-like"/>
</dbReference>
<keyword evidence="5 8" id="KW-0805">Transcription regulation</keyword>
<keyword evidence="3 8" id="KW-0862">Zinc</keyword>
<evidence type="ECO:0000256" key="2">
    <source>
        <dbReference type="ARBA" id="ARBA00022741"/>
    </source>
</evidence>
<dbReference type="Pfam" id="PF22811">
    <property type="entry name" value="Zn_ribbon_NrdR"/>
    <property type="match status" value="1"/>
</dbReference>
<organism evidence="10 11">
    <name type="scientific">Agrilactobacillus composti DSM 18527 = JCM 14202</name>
    <dbReference type="NCBI Taxonomy" id="1423734"/>
    <lineage>
        <taxon>Bacteria</taxon>
        <taxon>Bacillati</taxon>
        <taxon>Bacillota</taxon>
        <taxon>Bacilli</taxon>
        <taxon>Lactobacillales</taxon>
        <taxon>Lactobacillaceae</taxon>
        <taxon>Agrilactobacillus</taxon>
    </lineage>
</organism>
<evidence type="ECO:0000259" key="9">
    <source>
        <dbReference type="PROSITE" id="PS51161"/>
    </source>
</evidence>
<keyword evidence="8" id="KW-0863">Zinc-finger</keyword>
<comment type="similarity">
    <text evidence="8">Belongs to the NrdR family.</text>
</comment>
<evidence type="ECO:0000256" key="8">
    <source>
        <dbReference type="HAMAP-Rule" id="MF_00440"/>
    </source>
</evidence>
<dbReference type="PROSITE" id="PS51161">
    <property type="entry name" value="ATP_CONE"/>
    <property type="match status" value="1"/>
</dbReference>
<dbReference type="InterPro" id="IPR005144">
    <property type="entry name" value="ATP-cone_dom"/>
</dbReference>
<reference evidence="10 11" key="1">
    <citation type="journal article" date="2015" name="Genome Announc.">
        <title>Expanding the biotechnology potential of lactobacilli through comparative genomics of 213 strains and associated genera.</title>
        <authorList>
            <person name="Sun Z."/>
            <person name="Harris H.M."/>
            <person name="McCann A."/>
            <person name="Guo C."/>
            <person name="Argimon S."/>
            <person name="Zhang W."/>
            <person name="Yang X."/>
            <person name="Jeffery I.B."/>
            <person name="Cooney J.C."/>
            <person name="Kagawa T.F."/>
            <person name="Liu W."/>
            <person name="Song Y."/>
            <person name="Salvetti E."/>
            <person name="Wrobel A."/>
            <person name="Rasinkangas P."/>
            <person name="Parkhill J."/>
            <person name="Rea M.C."/>
            <person name="O'Sullivan O."/>
            <person name="Ritari J."/>
            <person name="Douillard F.P."/>
            <person name="Paul Ross R."/>
            <person name="Yang R."/>
            <person name="Briner A.E."/>
            <person name="Felis G.E."/>
            <person name="de Vos W.M."/>
            <person name="Barrangou R."/>
            <person name="Klaenhammer T.R."/>
            <person name="Caufield P.W."/>
            <person name="Cui Y."/>
            <person name="Zhang H."/>
            <person name="O'Toole P.W."/>
        </authorList>
    </citation>
    <scope>NUCLEOTIDE SEQUENCE [LARGE SCALE GENOMIC DNA]</scope>
    <source>
        <strain evidence="10 11">DSM 18527</strain>
    </source>
</reference>
<dbReference type="AlphaFoldDB" id="A0A0R1Y169"/>
<keyword evidence="11" id="KW-1185">Reference proteome</keyword>
<evidence type="ECO:0000313" key="11">
    <source>
        <dbReference type="Proteomes" id="UP000051236"/>
    </source>
</evidence>
<dbReference type="GO" id="GO:0045892">
    <property type="term" value="P:negative regulation of DNA-templated transcription"/>
    <property type="evidence" value="ECO:0007669"/>
    <property type="project" value="UniProtKB-UniRule"/>
</dbReference>
<feature type="zinc finger region" evidence="8">
    <location>
        <begin position="19"/>
        <end position="50"/>
    </location>
</feature>
<dbReference type="Pfam" id="PF03477">
    <property type="entry name" value="ATP-cone"/>
    <property type="match status" value="1"/>
</dbReference>
<dbReference type="eggNOG" id="COG1327">
    <property type="taxonomic scope" value="Bacteria"/>
</dbReference>
<keyword evidence="4 8" id="KW-0067">ATP-binding</keyword>
<dbReference type="Proteomes" id="UP000051236">
    <property type="component" value="Unassembled WGS sequence"/>
</dbReference>
<proteinExistence type="inferred from homology"/>